<feature type="compositionally biased region" description="Polar residues" evidence="1">
    <location>
        <begin position="943"/>
        <end position="955"/>
    </location>
</feature>
<feature type="compositionally biased region" description="Polar residues" evidence="1">
    <location>
        <begin position="310"/>
        <end position="322"/>
    </location>
</feature>
<feature type="compositionally biased region" description="Low complexity" evidence="1">
    <location>
        <begin position="968"/>
        <end position="980"/>
    </location>
</feature>
<dbReference type="OMA" id="AVRKPWQ"/>
<feature type="compositionally biased region" description="Acidic residues" evidence="1">
    <location>
        <begin position="509"/>
        <end position="519"/>
    </location>
</feature>
<proteinExistence type="predicted"/>
<evidence type="ECO:0000256" key="1">
    <source>
        <dbReference type="SAM" id="MobiDB-lite"/>
    </source>
</evidence>
<feature type="compositionally biased region" description="Basic and acidic residues" evidence="1">
    <location>
        <begin position="251"/>
        <end position="270"/>
    </location>
</feature>
<feature type="region of interest" description="Disordered" evidence="1">
    <location>
        <begin position="456"/>
        <end position="1235"/>
    </location>
</feature>
<feature type="region of interest" description="Disordered" evidence="1">
    <location>
        <begin position="234"/>
        <end position="349"/>
    </location>
</feature>
<dbReference type="RefSeq" id="XP_007328584.1">
    <property type="nucleotide sequence ID" value="XM_007328522.1"/>
</dbReference>
<feature type="compositionally biased region" description="Basic residues" evidence="1">
    <location>
        <begin position="271"/>
        <end position="280"/>
    </location>
</feature>
<name>K5Y037_AGABU</name>
<feature type="compositionally biased region" description="Polar residues" evidence="1">
    <location>
        <begin position="723"/>
        <end position="750"/>
    </location>
</feature>
<dbReference type="HOGENOM" id="CLU_274750_0_0_1"/>
<gene>
    <name evidence="2" type="ORF">AGABI1DRAFT_127107</name>
</gene>
<dbReference type="eggNOG" id="ENOG502SU6Q">
    <property type="taxonomic scope" value="Eukaryota"/>
</dbReference>
<evidence type="ECO:0000313" key="3">
    <source>
        <dbReference type="Proteomes" id="UP000008493"/>
    </source>
</evidence>
<feature type="compositionally biased region" description="Basic and acidic residues" evidence="1">
    <location>
        <begin position="981"/>
        <end position="1000"/>
    </location>
</feature>
<dbReference type="KEGG" id="abp:AGABI1DRAFT127107"/>
<feature type="region of interest" description="Disordered" evidence="1">
    <location>
        <begin position="1248"/>
        <end position="1325"/>
    </location>
</feature>
<dbReference type="InParanoid" id="K5Y037"/>
<feature type="compositionally biased region" description="Low complexity" evidence="1">
    <location>
        <begin position="542"/>
        <end position="551"/>
    </location>
</feature>
<organism evidence="2 3">
    <name type="scientific">Agaricus bisporus var. burnettii (strain JB137-S8 / ATCC MYA-4627 / FGSC 10392)</name>
    <name type="common">White button mushroom</name>
    <dbReference type="NCBI Taxonomy" id="597362"/>
    <lineage>
        <taxon>Eukaryota</taxon>
        <taxon>Fungi</taxon>
        <taxon>Dikarya</taxon>
        <taxon>Basidiomycota</taxon>
        <taxon>Agaricomycotina</taxon>
        <taxon>Agaricomycetes</taxon>
        <taxon>Agaricomycetidae</taxon>
        <taxon>Agaricales</taxon>
        <taxon>Agaricineae</taxon>
        <taxon>Agaricaceae</taxon>
        <taxon>Agaricus</taxon>
    </lineage>
</organism>
<dbReference type="GeneID" id="18826616"/>
<feature type="compositionally biased region" description="Polar residues" evidence="1">
    <location>
        <begin position="1248"/>
        <end position="1263"/>
    </location>
</feature>
<dbReference type="OrthoDB" id="3064172at2759"/>
<feature type="compositionally biased region" description="Polar residues" evidence="1">
    <location>
        <begin position="1185"/>
        <end position="1199"/>
    </location>
</feature>
<keyword evidence="3" id="KW-1185">Reference proteome</keyword>
<dbReference type="STRING" id="597362.K5Y037"/>
<feature type="compositionally biased region" description="Polar residues" evidence="1">
    <location>
        <begin position="1082"/>
        <end position="1092"/>
    </location>
</feature>
<feature type="region of interest" description="Disordered" evidence="1">
    <location>
        <begin position="99"/>
        <end position="218"/>
    </location>
</feature>
<sequence>MDSGTKRKRDLDCPRITFHAPGRVFDRLFREDSLTQLQEVVRKKLGLQPGALVKLAQIRGTADVDLEDEDDFDAFYNAVHSAFIASVRVTIQSDTVVKNAKKDESAAAPARKKRKLTTSQASATLPPSSPTEATPTSTSVVPDKRAASPPSEVAKSSEDANEPPSKRVRISSPHPPAKPSEKQAPRVRESAKRSEVSTNGKPAPETGTTVGTVSASPSASTIVDKLGMDAKKVAKAKSRKSVAARSPTLDLKTRGEVLEEQAKAEKELKKKEKLLKKGSKKGGDNITTLASTTGGDGPVVASSKSKKSSTQSGAPKTVTSESGKPKKAGKQKAQVQEATSDSVDSETNDVLNVNVHHKEALANTSRSIIEKYLTLKPSTVEVGSKDSASTVQSISTTPNCPYCGKGLTHDRSHCPLLRTKLVQTIEQRLEEVRANDNEDPEVWSNTISALEAALERRRPATANKEQRMTISRPSVSPHPKSGSPTIVSTTTHVSESVSRSRSSTSSDSSSEDDSADEDDSPKNDSISRISVQQGLSLGPSASTSRLLTSTSLHDDTDSEDSSEHDTSPPGAGIKSKSIPFRPQNDDSDTSSSSEDESEEIVASHSRIIPLLQPVQRSTLPAKTDGIGYNDKDLEALIRGPGVPFKSTDLPSSDSSEDEEPEIFQLEDESEQESKSRLHKAVPSFAIDSDSPDDDVEGDDENEREPSRRSSVNSAPPLVATSKGVASSPNTNPIPEASQENGPFQQINGGTRSEEMDRSGNDVSEDVLPLENAPLGLVRKELTRPSATQKPSDPPVALTHPQSHDQPNEEPEPEKESTLHTNGTPPLDDMQEDPEREQPSAPSDLVGSTGASDVVPTAEPQSATEAAEDDAETPTPPPHSQANQPREEPARASTPKPAMIQRMRERAGKTPSSKKPAKLLSLNQAPVAKPSTRKTMLRAESKSTGRNQTIEVNQNNDDSDAEPVTPNVKASATKTPATRTKTTVEKRSDRAEGDKEPDPPPRRSQRTSSKPVSIAPEVVHANLRPLTRRTRATSVAPNSEKVIESLQPASKMPTKAVTRSKKAEAKVTVKSSLPVPESKDSDTFVSGSQSGGSKTLCPPSPTVSLHNWETLVPETPAGTTQSDPMIDELHSDMDPIPFPLKPQHRRKSSTFGRKQSFPRLEQTSQGAQDKGDQEENEEEKPLFIPSESQTVFPYSQFETETPQHADGKSSDSEEEVLTAIANKVPRSQSQPSRYRKLSDFASQATNLFTQNLLRRTPSLLQNSSKKPDNRTDRLSQLYGKWGRKNSDDIESDDASGQDSDSDGSKTSHIPKSRKAGAAPKGRKSVG</sequence>
<evidence type="ECO:0000313" key="2">
    <source>
        <dbReference type="EMBL" id="EKM81070.1"/>
    </source>
</evidence>
<feature type="compositionally biased region" description="Basic residues" evidence="1">
    <location>
        <begin position="1307"/>
        <end position="1325"/>
    </location>
</feature>
<feature type="compositionally biased region" description="Acidic residues" evidence="1">
    <location>
        <begin position="689"/>
        <end position="702"/>
    </location>
</feature>
<feature type="compositionally biased region" description="Low complexity" evidence="1">
    <location>
        <begin position="487"/>
        <end position="508"/>
    </location>
</feature>
<protein>
    <submittedName>
        <fullName evidence="2">Uncharacterized protein</fullName>
    </submittedName>
</protein>
<feature type="compositionally biased region" description="Acidic residues" evidence="1">
    <location>
        <begin position="585"/>
        <end position="599"/>
    </location>
</feature>
<feature type="compositionally biased region" description="Polar residues" evidence="1">
    <location>
        <begin position="196"/>
        <end position="218"/>
    </location>
</feature>
<dbReference type="EMBL" id="JH971388">
    <property type="protein sequence ID" value="EKM81070.1"/>
    <property type="molecule type" value="Genomic_DNA"/>
</dbReference>
<feature type="compositionally biased region" description="Low complexity" evidence="1">
    <location>
        <begin position="117"/>
        <end position="139"/>
    </location>
</feature>
<reference evidence="3" key="1">
    <citation type="journal article" date="2012" name="Proc. Natl. Acad. Sci. U.S.A.">
        <title>Genome sequence of the button mushroom Agaricus bisporus reveals mechanisms governing adaptation to a humic-rich ecological niche.</title>
        <authorList>
            <person name="Morin E."/>
            <person name="Kohler A."/>
            <person name="Baker A.R."/>
            <person name="Foulongne-Oriol M."/>
            <person name="Lombard V."/>
            <person name="Nagy L.G."/>
            <person name="Ohm R.A."/>
            <person name="Patyshakuliyeva A."/>
            <person name="Brun A."/>
            <person name="Aerts A.L."/>
            <person name="Bailey A.M."/>
            <person name="Billette C."/>
            <person name="Coutinho P.M."/>
            <person name="Deakin G."/>
            <person name="Doddapaneni H."/>
            <person name="Floudas D."/>
            <person name="Grimwood J."/>
            <person name="Hilden K."/>
            <person name="Kuees U."/>
            <person name="LaButti K.M."/>
            <person name="Lapidus A."/>
            <person name="Lindquist E.A."/>
            <person name="Lucas S.M."/>
            <person name="Murat C."/>
            <person name="Riley R.W."/>
            <person name="Salamov A.A."/>
            <person name="Schmutz J."/>
            <person name="Subramanian V."/>
            <person name="Woesten H.A.B."/>
            <person name="Xu J."/>
            <person name="Eastwood D.C."/>
            <person name="Foster G.D."/>
            <person name="Sonnenberg A.S."/>
            <person name="Cullen D."/>
            <person name="de Vries R.P."/>
            <person name="Lundell T."/>
            <person name="Hibbett D.S."/>
            <person name="Henrissat B."/>
            <person name="Burton K.S."/>
            <person name="Kerrigan R.W."/>
            <person name="Challen M.P."/>
            <person name="Grigoriev I.V."/>
            <person name="Martin F."/>
        </authorList>
    </citation>
    <scope>NUCLEOTIDE SEQUENCE [LARGE SCALE GENOMIC DNA]</scope>
    <source>
        <strain evidence="3">JB137-S8 / ATCC MYA-4627 / FGSC 10392</strain>
    </source>
</reference>
<feature type="compositionally biased region" description="Basic and acidic residues" evidence="1">
    <location>
        <begin position="1200"/>
        <end position="1210"/>
    </location>
</feature>
<accession>K5Y037</accession>
<feature type="compositionally biased region" description="Basic and acidic residues" evidence="1">
    <location>
        <begin position="179"/>
        <end position="195"/>
    </location>
</feature>
<dbReference type="Proteomes" id="UP000008493">
    <property type="component" value="Unassembled WGS sequence"/>
</dbReference>
<feature type="compositionally biased region" description="Acidic residues" evidence="1">
    <location>
        <begin position="1287"/>
        <end position="1300"/>
    </location>
</feature>
<feature type="compositionally biased region" description="Polar residues" evidence="1">
    <location>
        <begin position="523"/>
        <end position="541"/>
    </location>
</feature>
<feature type="compositionally biased region" description="Acidic residues" evidence="1">
    <location>
        <begin position="654"/>
        <end position="670"/>
    </location>
</feature>